<evidence type="ECO:0000313" key="3">
    <source>
        <dbReference type="Proteomes" id="UP000193435"/>
    </source>
</evidence>
<keyword evidence="3" id="KW-1185">Reference proteome</keyword>
<evidence type="ECO:0000313" key="2">
    <source>
        <dbReference type="EMBL" id="SMH29753.1"/>
    </source>
</evidence>
<proteinExistence type="predicted"/>
<keyword evidence="1" id="KW-0479">Metal-binding</keyword>
<gene>
    <name evidence="2" type="ORF">SAMN04488700_1097</name>
</gene>
<dbReference type="PANTHER" id="PTHR30037">
    <property type="entry name" value="DNA-3-METHYLADENINE GLYCOSYLASE 1"/>
    <property type="match status" value="1"/>
</dbReference>
<feature type="binding site" evidence="1">
    <location>
        <position position="179"/>
    </location>
    <ligand>
        <name>Zn(2+)</name>
        <dbReference type="ChEBI" id="CHEBI:29105"/>
    </ligand>
</feature>
<dbReference type="InterPro" id="IPR011257">
    <property type="entry name" value="DNA_glycosylase"/>
</dbReference>
<name>A0A1X7MZK3_9LACT</name>
<dbReference type="AlphaFoldDB" id="A0A1X7MZK3"/>
<evidence type="ECO:0000256" key="1">
    <source>
        <dbReference type="PIRSR" id="PIRSR605019-1"/>
    </source>
</evidence>
<keyword evidence="1" id="KW-0862">Zinc</keyword>
<dbReference type="InterPro" id="IPR005019">
    <property type="entry name" value="Adenine_glyco"/>
</dbReference>
<dbReference type="SUPFAM" id="SSF48150">
    <property type="entry name" value="DNA-glycosylase"/>
    <property type="match status" value="1"/>
</dbReference>
<dbReference type="GO" id="GO:0006284">
    <property type="term" value="P:base-excision repair"/>
    <property type="evidence" value="ECO:0007669"/>
    <property type="project" value="InterPro"/>
</dbReference>
<protein>
    <submittedName>
        <fullName evidence="2">DNA-3-methyladenine glycosylase I</fullName>
    </submittedName>
</protein>
<dbReference type="GO" id="GO:0046872">
    <property type="term" value="F:metal ion binding"/>
    <property type="evidence" value="ECO:0007669"/>
    <property type="project" value="UniProtKB-KW"/>
</dbReference>
<sequence length="183" mass="21642">MKRCDWCEGNNLQIEYHDKEWGVPVYEDRIHFEFLLLESMQSGLSWQTILMKRENFRAAFDQFDYNLIAQYDELKIAALLKNEGIIRYRKKIESVINNAHAFIAIQKEFGSFNQYIWQFTNRKIIVNRYQASKEVPSKTELSDLISYDLKKKGFKFLGSITVYAYLQAVGIIDNHLDSCFKKV</sequence>
<feature type="binding site" evidence="1">
    <location>
        <position position="4"/>
    </location>
    <ligand>
        <name>Zn(2+)</name>
        <dbReference type="ChEBI" id="CHEBI:29105"/>
    </ligand>
</feature>
<feature type="binding site" evidence="1">
    <location>
        <position position="175"/>
    </location>
    <ligand>
        <name>Zn(2+)</name>
        <dbReference type="ChEBI" id="CHEBI:29105"/>
    </ligand>
</feature>
<dbReference type="GO" id="GO:0008725">
    <property type="term" value="F:DNA-3-methyladenine glycosylase activity"/>
    <property type="evidence" value="ECO:0007669"/>
    <property type="project" value="InterPro"/>
</dbReference>
<dbReference type="STRING" id="1073423.SAMN04488700_1097"/>
<dbReference type="RefSeq" id="WP_085559288.1">
    <property type="nucleotide sequence ID" value="NZ_FOAH01000001.1"/>
</dbReference>
<dbReference type="PANTHER" id="PTHR30037:SF4">
    <property type="entry name" value="DNA-3-METHYLADENINE GLYCOSYLASE I"/>
    <property type="match status" value="1"/>
</dbReference>
<dbReference type="Gene3D" id="1.10.340.30">
    <property type="entry name" value="Hypothetical protein, domain 2"/>
    <property type="match status" value="1"/>
</dbReference>
<feature type="binding site" evidence="1">
    <location>
        <position position="17"/>
    </location>
    <ligand>
        <name>Zn(2+)</name>
        <dbReference type="ChEBI" id="CHEBI:29105"/>
    </ligand>
</feature>
<dbReference type="EMBL" id="FXBJ01000002">
    <property type="protein sequence ID" value="SMH29753.1"/>
    <property type="molecule type" value="Genomic_DNA"/>
</dbReference>
<organism evidence="2 3">
    <name type="scientific">Carnobacterium iners</name>
    <dbReference type="NCBI Taxonomy" id="1073423"/>
    <lineage>
        <taxon>Bacteria</taxon>
        <taxon>Bacillati</taxon>
        <taxon>Bacillota</taxon>
        <taxon>Bacilli</taxon>
        <taxon>Lactobacillales</taxon>
        <taxon>Carnobacteriaceae</taxon>
        <taxon>Carnobacterium</taxon>
    </lineage>
</organism>
<reference evidence="2 3" key="1">
    <citation type="submission" date="2017-04" db="EMBL/GenBank/DDBJ databases">
        <authorList>
            <person name="Afonso C.L."/>
            <person name="Miller P.J."/>
            <person name="Scott M.A."/>
            <person name="Spackman E."/>
            <person name="Goraichik I."/>
            <person name="Dimitrov K.M."/>
            <person name="Suarez D.L."/>
            <person name="Swayne D.E."/>
        </authorList>
    </citation>
    <scope>NUCLEOTIDE SEQUENCE [LARGE SCALE GENOMIC DNA]</scope>
    <source>
        <strain evidence="2 3">LMG26642</strain>
    </source>
</reference>
<dbReference type="Proteomes" id="UP000193435">
    <property type="component" value="Unassembled WGS sequence"/>
</dbReference>
<dbReference type="Pfam" id="PF03352">
    <property type="entry name" value="Adenine_glyco"/>
    <property type="match status" value="1"/>
</dbReference>
<accession>A0A1X7MZK3</accession>
<dbReference type="InterPro" id="IPR052891">
    <property type="entry name" value="DNA-3mA_glycosylase"/>
</dbReference>
<dbReference type="OrthoDB" id="9807664at2"/>